<sequence length="63" mass="6897">MAYACIGCLGRIAAYLSEHNPDAADMLASAIEAAAETLPEHPYLYRPGRVLGTREVVYTLITW</sequence>
<gene>
    <name evidence="2" type="ORF">BJB45_09340</name>
</gene>
<dbReference type="Pfam" id="PF05016">
    <property type="entry name" value="ParE_toxin"/>
    <property type="match status" value="1"/>
</dbReference>
<proteinExistence type="predicted"/>
<evidence type="ECO:0000256" key="1">
    <source>
        <dbReference type="ARBA" id="ARBA00022649"/>
    </source>
</evidence>
<dbReference type="AlphaFoldDB" id="W1N9H5"/>
<keyword evidence="1" id="KW-1277">Toxin-antitoxin system</keyword>
<comment type="caution">
    <text evidence="2">The sequence shown here is derived from an EMBL/GenBank/DDBJ whole genome shotgun (WGS) entry which is preliminary data.</text>
</comment>
<keyword evidence="3" id="KW-1185">Reference proteome</keyword>
<name>W1N9H5_9GAMM</name>
<dbReference type="InterPro" id="IPR035093">
    <property type="entry name" value="RelE/ParE_toxin_dom_sf"/>
</dbReference>
<organism evidence="2 3">
    <name type="scientific">Halomonas huangheensis</name>
    <dbReference type="NCBI Taxonomy" id="1178482"/>
    <lineage>
        <taxon>Bacteria</taxon>
        <taxon>Pseudomonadati</taxon>
        <taxon>Pseudomonadota</taxon>
        <taxon>Gammaproteobacteria</taxon>
        <taxon>Oceanospirillales</taxon>
        <taxon>Halomonadaceae</taxon>
        <taxon>Halomonas</taxon>
    </lineage>
</organism>
<evidence type="ECO:0000313" key="2">
    <source>
        <dbReference type="EMBL" id="ERL52159.1"/>
    </source>
</evidence>
<protein>
    <submittedName>
        <fullName evidence="2">Uncharacterized protein</fullName>
    </submittedName>
</protein>
<dbReference type="Proteomes" id="UP000019113">
    <property type="component" value="Unassembled WGS sequence"/>
</dbReference>
<dbReference type="EMBL" id="AVBC01000019">
    <property type="protein sequence ID" value="ERL52159.1"/>
    <property type="molecule type" value="Genomic_DNA"/>
</dbReference>
<dbReference type="Gene3D" id="3.30.2310.20">
    <property type="entry name" value="RelE-like"/>
    <property type="match status" value="1"/>
</dbReference>
<accession>W1N9H5</accession>
<dbReference type="PATRIC" id="fig|1178482.3.peg.1031"/>
<reference evidence="2 3" key="1">
    <citation type="submission" date="2013-08" db="EMBL/GenBank/DDBJ databases">
        <title>draft genome of Halomonas huanghegensis, strain BJGMM-B45T.</title>
        <authorList>
            <person name="Miao C."/>
            <person name="Wan Y."/>
            <person name="Jin W."/>
        </authorList>
    </citation>
    <scope>NUCLEOTIDE SEQUENCE [LARGE SCALE GENOMIC DNA]</scope>
    <source>
        <strain evidence="2 3">BJGMM-B45</strain>
    </source>
</reference>
<dbReference type="InterPro" id="IPR007712">
    <property type="entry name" value="RelE/ParE_toxin"/>
</dbReference>
<evidence type="ECO:0000313" key="3">
    <source>
        <dbReference type="Proteomes" id="UP000019113"/>
    </source>
</evidence>